<dbReference type="OrthoDB" id="5912711at2759"/>
<sequence length="141" mass="14784">MGSRHVHRTSRGSPLADNRRTYTGCSSRFGDKLLNKSSLIRVTAAPVSSRSWESVPATLACTKIDDGLVKATTCTASCRERPVGGVGSCIDWGPLGTLPMPRAGRFPGDEVGSVSVRSGTGVIGGLGRRSCNNVVRVPGQQ</sequence>
<dbReference type="AlphaFoldDB" id="A0A0V1KRQ4"/>
<dbReference type="Proteomes" id="UP000054721">
    <property type="component" value="Unassembled WGS sequence"/>
</dbReference>
<name>A0A0V1KRQ4_9BILA</name>
<comment type="caution">
    <text evidence="1">The sequence shown here is derived from an EMBL/GenBank/DDBJ whole genome shotgun (WGS) entry which is preliminary data.</text>
</comment>
<dbReference type="EMBL" id="JYDW01000280">
    <property type="protein sequence ID" value="KRZ50077.1"/>
    <property type="molecule type" value="Genomic_DNA"/>
</dbReference>
<evidence type="ECO:0000313" key="2">
    <source>
        <dbReference type="Proteomes" id="UP000054721"/>
    </source>
</evidence>
<reference evidence="1 2" key="1">
    <citation type="submission" date="2015-05" db="EMBL/GenBank/DDBJ databases">
        <title>Evolution of Trichinella species and genotypes.</title>
        <authorList>
            <person name="Korhonen P.K."/>
            <person name="Edoardo P."/>
            <person name="Giuseppe L.R."/>
            <person name="Gasser R.B."/>
        </authorList>
    </citation>
    <scope>NUCLEOTIDE SEQUENCE [LARGE SCALE GENOMIC DNA]</scope>
    <source>
        <strain evidence="1">ISS10</strain>
    </source>
</reference>
<evidence type="ECO:0000313" key="1">
    <source>
        <dbReference type="EMBL" id="KRZ50077.1"/>
    </source>
</evidence>
<accession>A0A0V1KRQ4</accession>
<proteinExistence type="predicted"/>
<protein>
    <submittedName>
        <fullName evidence="1">Uncharacterized protein</fullName>
    </submittedName>
</protein>
<gene>
    <name evidence="1" type="ORF">T02_11378</name>
</gene>
<keyword evidence="2" id="KW-1185">Reference proteome</keyword>
<organism evidence="1 2">
    <name type="scientific">Trichinella nativa</name>
    <dbReference type="NCBI Taxonomy" id="6335"/>
    <lineage>
        <taxon>Eukaryota</taxon>
        <taxon>Metazoa</taxon>
        <taxon>Ecdysozoa</taxon>
        <taxon>Nematoda</taxon>
        <taxon>Enoplea</taxon>
        <taxon>Dorylaimia</taxon>
        <taxon>Trichinellida</taxon>
        <taxon>Trichinellidae</taxon>
        <taxon>Trichinella</taxon>
    </lineage>
</organism>